<organism evidence="1 2">
    <name type="scientific">Sandaracinus amylolyticus</name>
    <dbReference type="NCBI Taxonomy" id="927083"/>
    <lineage>
        <taxon>Bacteria</taxon>
        <taxon>Pseudomonadati</taxon>
        <taxon>Myxococcota</taxon>
        <taxon>Polyangia</taxon>
        <taxon>Polyangiales</taxon>
        <taxon>Sandaracinaceae</taxon>
        <taxon>Sandaracinus</taxon>
    </lineage>
</organism>
<dbReference type="EMBL" id="CP011125">
    <property type="protein sequence ID" value="AKF04867.1"/>
    <property type="molecule type" value="Genomic_DNA"/>
</dbReference>
<dbReference type="RefSeq" id="WP_053232164.1">
    <property type="nucleotide sequence ID" value="NZ_CP011125.1"/>
</dbReference>
<dbReference type="AlphaFoldDB" id="A0A0F6W1A7"/>
<proteinExistence type="predicted"/>
<evidence type="ECO:0000313" key="1">
    <source>
        <dbReference type="EMBL" id="AKF04867.1"/>
    </source>
</evidence>
<name>A0A0F6W1A7_9BACT</name>
<dbReference type="KEGG" id="samy:DB32_002016"/>
<evidence type="ECO:0000313" key="2">
    <source>
        <dbReference type="Proteomes" id="UP000034883"/>
    </source>
</evidence>
<dbReference type="Proteomes" id="UP000034883">
    <property type="component" value="Chromosome"/>
</dbReference>
<gene>
    <name evidence="1" type="ORF">DB32_002016</name>
</gene>
<sequence>MRVKLPTVSARSEGLGLPTIMDRALASRHGATYVHLAVFAIDVDRVRDSLDDVDSPHPFAWEVFLLERYLVDRLDPGDPAHRALIEDAVLGVLEGEPGEPVMGSQLPFAVWDAIARGVWPDDMRAMFRGWKARPKELVAALAPLWGDADRVTRELAQLCLDTPMEPPLAPPTLETLRAMTG</sequence>
<accession>A0A0F6W1A7</accession>
<keyword evidence="2" id="KW-1185">Reference proteome</keyword>
<protein>
    <submittedName>
        <fullName evidence="1">Uncharacterized protein</fullName>
    </submittedName>
</protein>
<reference evidence="1 2" key="1">
    <citation type="submission" date="2015-03" db="EMBL/GenBank/DDBJ databases">
        <title>Genome assembly of Sandaracinus amylolyticus DSM 53668.</title>
        <authorList>
            <person name="Sharma G."/>
            <person name="Subramanian S."/>
        </authorList>
    </citation>
    <scope>NUCLEOTIDE SEQUENCE [LARGE SCALE GENOMIC DNA]</scope>
    <source>
        <strain evidence="1 2">DSM 53668</strain>
    </source>
</reference>